<accession>A0A1H5MLW7</accession>
<protein>
    <recommendedName>
        <fullName evidence="4">DUF4352 domain-containing protein</fullName>
    </recommendedName>
</protein>
<dbReference type="RefSeq" id="WP_089774233.1">
    <property type="nucleotide sequence ID" value="NZ_FNTX01000002.1"/>
</dbReference>
<keyword evidence="1" id="KW-0472">Membrane</keyword>
<dbReference type="Proteomes" id="UP000199220">
    <property type="component" value="Unassembled WGS sequence"/>
</dbReference>
<organism evidence="2 3">
    <name type="scientific">Ruania alba</name>
    <dbReference type="NCBI Taxonomy" id="648782"/>
    <lineage>
        <taxon>Bacteria</taxon>
        <taxon>Bacillati</taxon>
        <taxon>Actinomycetota</taxon>
        <taxon>Actinomycetes</taxon>
        <taxon>Micrococcales</taxon>
        <taxon>Ruaniaceae</taxon>
        <taxon>Ruania</taxon>
    </lineage>
</organism>
<proteinExistence type="predicted"/>
<dbReference type="OrthoDB" id="4832949at2"/>
<sequence length="213" mass="22501">MRSRQPVAVTAGRALGHGLATRRRQVVAGLVLGLLLSPIGIAAVGGFETADAIQPEQVAAGETMNLGQVEVTVQSYFVSDRVYTGGLPDGASAWFGLVVDVVNPRDEEVVLHRDLFRVPVASPLQPEPTTTRIVGDGGFLVVLEPDLPQRVAVLWALADPGQFGGEATVEAYPVLAGDSFFSPGDIRWDTQPLQSIITVPAGEVPPALLEDQT</sequence>
<dbReference type="STRING" id="648782.SAMN04488554_3448"/>
<dbReference type="AlphaFoldDB" id="A0A1H5MLW7"/>
<evidence type="ECO:0008006" key="4">
    <source>
        <dbReference type="Google" id="ProtNLM"/>
    </source>
</evidence>
<name>A0A1H5MLW7_9MICO</name>
<gene>
    <name evidence="2" type="ORF">SAMN04488554_3448</name>
</gene>
<evidence type="ECO:0000313" key="2">
    <source>
        <dbReference type="EMBL" id="SEE89611.1"/>
    </source>
</evidence>
<evidence type="ECO:0000256" key="1">
    <source>
        <dbReference type="SAM" id="Phobius"/>
    </source>
</evidence>
<keyword evidence="1" id="KW-1133">Transmembrane helix</keyword>
<reference evidence="3" key="1">
    <citation type="submission" date="2016-10" db="EMBL/GenBank/DDBJ databases">
        <authorList>
            <person name="Varghese N."/>
            <person name="Submissions S."/>
        </authorList>
    </citation>
    <scope>NUCLEOTIDE SEQUENCE [LARGE SCALE GENOMIC DNA]</scope>
    <source>
        <strain evidence="3">DSM 21368</strain>
    </source>
</reference>
<keyword evidence="3" id="KW-1185">Reference proteome</keyword>
<dbReference type="EMBL" id="FNTX01000002">
    <property type="protein sequence ID" value="SEE89611.1"/>
    <property type="molecule type" value="Genomic_DNA"/>
</dbReference>
<feature type="transmembrane region" description="Helical" evidence="1">
    <location>
        <begin position="26"/>
        <end position="47"/>
    </location>
</feature>
<keyword evidence="1" id="KW-0812">Transmembrane</keyword>
<evidence type="ECO:0000313" key="3">
    <source>
        <dbReference type="Proteomes" id="UP000199220"/>
    </source>
</evidence>